<dbReference type="InterPro" id="IPR002110">
    <property type="entry name" value="Ankyrin_rpt"/>
</dbReference>
<dbReference type="InterPro" id="IPR013083">
    <property type="entry name" value="Znf_RING/FYVE/PHD"/>
</dbReference>
<dbReference type="PANTHER" id="PTHR23327">
    <property type="entry name" value="RING FINGER PROTEIN 127"/>
    <property type="match status" value="1"/>
</dbReference>
<name>A0A7S4EGC7_9STRA</name>
<feature type="domain" description="RING-type" evidence="7">
    <location>
        <begin position="32"/>
        <end position="75"/>
    </location>
</feature>
<evidence type="ECO:0000256" key="6">
    <source>
        <dbReference type="SAM" id="MobiDB-lite"/>
    </source>
</evidence>
<dbReference type="PROSITE" id="PS50297">
    <property type="entry name" value="ANK_REP_REGION"/>
    <property type="match status" value="1"/>
</dbReference>
<dbReference type="AlphaFoldDB" id="A0A7S4EGC7"/>
<dbReference type="GO" id="GO:0008270">
    <property type="term" value="F:zinc ion binding"/>
    <property type="evidence" value="ECO:0007669"/>
    <property type="project" value="UniProtKB-KW"/>
</dbReference>
<dbReference type="Gene3D" id="3.30.40.10">
    <property type="entry name" value="Zinc/RING finger domain, C3HC4 (zinc finger)"/>
    <property type="match status" value="1"/>
</dbReference>
<evidence type="ECO:0000259" key="7">
    <source>
        <dbReference type="PROSITE" id="PS50089"/>
    </source>
</evidence>
<organism evidence="8">
    <name type="scientific">Pseudo-nitzschia australis</name>
    <dbReference type="NCBI Taxonomy" id="44445"/>
    <lineage>
        <taxon>Eukaryota</taxon>
        <taxon>Sar</taxon>
        <taxon>Stramenopiles</taxon>
        <taxon>Ochrophyta</taxon>
        <taxon>Bacillariophyta</taxon>
        <taxon>Bacillariophyceae</taxon>
        <taxon>Bacillariophycidae</taxon>
        <taxon>Bacillariales</taxon>
        <taxon>Bacillariaceae</taxon>
        <taxon>Pseudo-nitzschia</taxon>
    </lineage>
</organism>
<reference evidence="8" key="1">
    <citation type="submission" date="2021-01" db="EMBL/GenBank/DDBJ databases">
        <authorList>
            <person name="Corre E."/>
            <person name="Pelletier E."/>
            <person name="Niang G."/>
            <person name="Scheremetjew M."/>
            <person name="Finn R."/>
            <person name="Kale V."/>
            <person name="Holt S."/>
            <person name="Cochrane G."/>
            <person name="Meng A."/>
            <person name="Brown T."/>
            <person name="Cohen L."/>
        </authorList>
    </citation>
    <scope>NUCLEOTIDE SEQUENCE</scope>
    <source>
        <strain evidence="8">10249 10 AB</strain>
    </source>
</reference>
<feature type="compositionally biased region" description="Polar residues" evidence="6">
    <location>
        <begin position="435"/>
        <end position="458"/>
    </location>
</feature>
<keyword evidence="1" id="KW-0479">Metal-binding</keyword>
<dbReference type="SUPFAM" id="SSF57850">
    <property type="entry name" value="RING/U-box"/>
    <property type="match status" value="1"/>
</dbReference>
<keyword evidence="3" id="KW-0862">Zinc</keyword>
<dbReference type="InterPro" id="IPR036770">
    <property type="entry name" value="Ankyrin_rpt-contain_sf"/>
</dbReference>
<proteinExistence type="predicted"/>
<gene>
    <name evidence="8" type="ORF">PAUS00366_LOCUS4954</name>
</gene>
<evidence type="ECO:0000256" key="4">
    <source>
        <dbReference type="PROSITE-ProRule" id="PRU00023"/>
    </source>
</evidence>
<dbReference type="Pfam" id="PF13920">
    <property type="entry name" value="zf-C3HC4_3"/>
    <property type="match status" value="1"/>
</dbReference>
<evidence type="ECO:0000256" key="5">
    <source>
        <dbReference type="PROSITE-ProRule" id="PRU00175"/>
    </source>
</evidence>
<keyword evidence="2 5" id="KW-0863">Zinc-finger</keyword>
<accession>A0A7S4EGC7</accession>
<feature type="repeat" description="ANK" evidence="4">
    <location>
        <begin position="239"/>
        <end position="271"/>
    </location>
</feature>
<evidence type="ECO:0000256" key="2">
    <source>
        <dbReference type="ARBA" id="ARBA00022771"/>
    </source>
</evidence>
<dbReference type="Gene3D" id="1.25.40.20">
    <property type="entry name" value="Ankyrin repeat-containing domain"/>
    <property type="match status" value="1"/>
</dbReference>
<dbReference type="SMART" id="SM00248">
    <property type="entry name" value="ANK"/>
    <property type="match status" value="2"/>
</dbReference>
<evidence type="ECO:0000313" key="8">
    <source>
        <dbReference type="EMBL" id="CAE0712202.1"/>
    </source>
</evidence>
<dbReference type="PROSITE" id="PS50089">
    <property type="entry name" value="ZF_RING_2"/>
    <property type="match status" value="1"/>
</dbReference>
<evidence type="ECO:0000256" key="1">
    <source>
        <dbReference type="ARBA" id="ARBA00022723"/>
    </source>
</evidence>
<keyword evidence="4" id="KW-0040">ANK repeat</keyword>
<sequence length="458" mass="50530">MTIVIAMDPHGVNVDVDVDVGNIIDDIIDNECAICQDVLRKPITLPCHHRYCSDCLDSWRCRHVLDKQKTCPECRSKIPVTKSMVAQLGSFRRLRADLQNKLNKSPCPLPALPGSVDYNYTKGFYGNIRDNEIVRIRNLSSPELQQNTLRSILESAHTHFDGQIRDLEEQIGADGIVLEEYTDNNCNCAKEQDRDEYELPPEIGVACENNDVERVLQWLGDCDPPVLSGRINAKNPKSHEMTLLHHATKGNRINLIRLLLQYGADMNAPTAMGLSPFLAACTSKRYQSIVMLFLEWGVDKESTAPGPPGVGDVTAIDIARNFAENEELLEVLKSPLGGRRCEIVAMETPTATAATTAATTTPTNLNGQACIVGKYFDATDEYAVTIGEHPTLIDGAAAGDDSNKQPKIKSKNLKRRDRTPEDPGVVLEFSGRDPGSNSMEWRTSKHVVSNNDTTSTNS</sequence>
<dbReference type="SMART" id="SM00184">
    <property type="entry name" value="RING"/>
    <property type="match status" value="1"/>
</dbReference>
<dbReference type="InterPro" id="IPR017907">
    <property type="entry name" value="Znf_RING_CS"/>
</dbReference>
<dbReference type="SUPFAM" id="SSF48403">
    <property type="entry name" value="Ankyrin repeat"/>
    <property type="match status" value="1"/>
</dbReference>
<dbReference type="PROSITE" id="PS50088">
    <property type="entry name" value="ANK_REPEAT"/>
    <property type="match status" value="1"/>
</dbReference>
<protein>
    <recommendedName>
        <fullName evidence="7">RING-type domain-containing protein</fullName>
    </recommendedName>
</protein>
<feature type="compositionally biased region" description="Basic residues" evidence="6">
    <location>
        <begin position="406"/>
        <end position="417"/>
    </location>
</feature>
<evidence type="ECO:0000256" key="3">
    <source>
        <dbReference type="ARBA" id="ARBA00022833"/>
    </source>
</evidence>
<dbReference type="PROSITE" id="PS00518">
    <property type="entry name" value="ZF_RING_1"/>
    <property type="match status" value="1"/>
</dbReference>
<dbReference type="EMBL" id="HBIX01006277">
    <property type="protein sequence ID" value="CAE0712202.1"/>
    <property type="molecule type" value="Transcribed_RNA"/>
</dbReference>
<feature type="region of interest" description="Disordered" evidence="6">
    <location>
        <begin position="394"/>
        <end position="458"/>
    </location>
</feature>
<dbReference type="InterPro" id="IPR001841">
    <property type="entry name" value="Znf_RING"/>
</dbReference>
<dbReference type="Pfam" id="PF12796">
    <property type="entry name" value="Ank_2"/>
    <property type="match status" value="1"/>
</dbReference>